<dbReference type="GO" id="GO:0005524">
    <property type="term" value="F:ATP binding"/>
    <property type="evidence" value="ECO:0007669"/>
    <property type="project" value="UniProtKB-KW"/>
</dbReference>
<sequence length="1155" mass="128803">MATRRILKELKELQRDPPVSCSAGPTGEDMFHWQATIMGPNESPYSGGVFLVNIHFPPDYPFKPPKVVFRTKVFHPNINSNGNICLDILKDQWSPALTISKVLLSICSLLTDPNPDDPLVPEIAHIYKTDKTKYEAMARSWTQNTVNALQAWTEDLSAFTYSGPPISSHKEKGRKKRSCESKKKMAVDKVIVKQRNIILVGIRIDESGVEVLKWALEEVAKHGDCVVVVHVCFTYYRALKSKSSLDRYLKPYIEFCSTKKIELKGEVLKGYSVLGVLVKEAKRYNAMSVVVGVKQQSKLSLKIAKGCAKELPSTTDILAIHRGNIVFRRSNHYQLLLAQKISSRPSSELSEGFSDKDLAKTTGQEKRKISGRSLSLPSVEVVDQTPGWPLLRTSTLATPMVQHQTRKISVVNWVMSLPERFPHHPNQTCQQSFCDKQLKDILKDINRWFSYDVLKTATSDFSLENLIGKGGCNEVYKGFLEDGKGVAVKILKPSVKEAVKEFVHEVSIVSSLSHSNISPLIGVCVHYNDLISVYNLSSKGSLEETLQGKHVLRWEERLKIAIGLGEALDYLHNQCSNPVIHRDVKSSNVLLSDEFEPQLSDFGLSMWGSKSCRYTIQRDVVGTFGYLAPEYFMYGKVSDKVDVYAFGVVLLELISGRTSISSDSPRGQESLVMWAKPMIEKGNAKELLDPNIAGTFDEDQFHKMVLAATHCLTRAATYRPNIKEILKLLRGEDDISKWVKIVEDDEDGFDDEVYPNSNTELHLSLAMVDVEDNDSFGEALGRVKRRLYIDEHFEVICRTYFDQLKTRFGLRRTQFISLYPFFLLFQKKMSPSFCSGRCTAALFLVISAVPIAYLISLELAVPSTHVFSYQSSGFFRECAKWDDVGRRFLVSFMDGGGVGEIVPKDSDDVLEEVTLVKDVDLAGNASLGIAIDHVRNRLLVAVADLLGNRYSALAAYDLSTWRRLFLAELSGQSKEKTFADDVAVDEQGNAYVTDAKASKIWKVDVNGKLVNTITSPLFTPPGWYNNLVALNGIVYHPDGFLIVIHTFSGYLYKIDLTNGDVSNQVSVIDVSGGTLRFGDGLELLSPTKIVAAGSSSTKLVESSDGWRTASVTGWFSSGMVHRVVSSATVKEGRVYLNHIVGFGSKKKHVLVEAVF</sequence>
<protein>
    <submittedName>
        <fullName evidence="10">(thale cress) hypothetical protein</fullName>
    </submittedName>
</protein>
<comment type="pathway">
    <text evidence="5">Protein modification.</text>
</comment>
<evidence type="ECO:0000256" key="5">
    <source>
        <dbReference type="ARBA" id="ARBA00043952"/>
    </source>
</evidence>
<accession>A0A7G2E8X0</accession>
<dbReference type="EMBL" id="LR881467">
    <property type="protein sequence ID" value="CAD5318673.1"/>
    <property type="molecule type" value="Genomic_DNA"/>
</dbReference>
<evidence type="ECO:0000256" key="3">
    <source>
        <dbReference type="ARBA" id="ARBA00022786"/>
    </source>
</evidence>
<dbReference type="SUPFAM" id="SSF56112">
    <property type="entry name" value="Protein kinase-like (PK-like)"/>
    <property type="match status" value="1"/>
</dbReference>
<dbReference type="Gene3D" id="3.30.200.20">
    <property type="entry name" value="Phosphorylase Kinase, domain 1"/>
    <property type="match status" value="1"/>
</dbReference>
<keyword evidence="2" id="KW-0547">Nucleotide-binding</keyword>
<dbReference type="FunFam" id="2.120.10.30:FF:000089">
    <property type="entry name" value="Calcium-dependent phosphotriesterase superfamily protein"/>
    <property type="match status" value="1"/>
</dbReference>
<proteinExistence type="predicted"/>
<dbReference type="AlphaFoldDB" id="A0A7G2E8X0"/>
<feature type="compositionally biased region" description="Basic and acidic residues" evidence="7">
    <location>
        <begin position="353"/>
        <end position="366"/>
    </location>
</feature>
<dbReference type="PANTHER" id="PTHR47987:SF11">
    <property type="entry name" value="RECEPTOR-LIKE CYTOSOLIC SERINE_THREONINE-PROTEIN KINASE RBK1 ISOFORM X1"/>
    <property type="match status" value="1"/>
</dbReference>
<dbReference type="SUPFAM" id="SSF54495">
    <property type="entry name" value="UBC-like"/>
    <property type="match status" value="1"/>
</dbReference>
<feature type="active site" description="Glycyl thioester intermediate" evidence="6">
    <location>
        <position position="85"/>
    </location>
</feature>
<dbReference type="PANTHER" id="PTHR47987">
    <property type="entry name" value="OS08G0249100 PROTEIN"/>
    <property type="match status" value="1"/>
</dbReference>
<dbReference type="PROSITE" id="PS50011">
    <property type="entry name" value="PROTEIN_KINASE_DOM"/>
    <property type="match status" value="1"/>
</dbReference>
<dbReference type="InterPro" id="IPR000719">
    <property type="entry name" value="Prot_kinase_dom"/>
</dbReference>
<feature type="region of interest" description="Disordered" evidence="7">
    <location>
        <begin position="346"/>
        <end position="366"/>
    </location>
</feature>
<dbReference type="InterPro" id="IPR014729">
    <property type="entry name" value="Rossmann-like_a/b/a_fold"/>
</dbReference>
<dbReference type="Gene3D" id="3.40.50.620">
    <property type="entry name" value="HUPs"/>
    <property type="match status" value="1"/>
</dbReference>
<dbReference type="PROSITE" id="PS50127">
    <property type="entry name" value="UBC_2"/>
    <property type="match status" value="1"/>
</dbReference>
<evidence type="ECO:0000313" key="10">
    <source>
        <dbReference type="EMBL" id="CAD5318673.1"/>
    </source>
</evidence>
<keyword evidence="4" id="KW-0067">ATP-binding</keyword>
<dbReference type="Gene3D" id="2.120.10.30">
    <property type="entry name" value="TolB, C-terminal domain"/>
    <property type="match status" value="1"/>
</dbReference>
<feature type="domain" description="UBC core" evidence="9">
    <location>
        <begin position="1"/>
        <end position="147"/>
    </location>
</feature>
<dbReference type="InterPro" id="IPR008271">
    <property type="entry name" value="Ser/Thr_kinase_AS"/>
</dbReference>
<feature type="domain" description="Protein kinase" evidence="8">
    <location>
        <begin position="461"/>
        <end position="739"/>
    </location>
</feature>
<dbReference type="PROSITE" id="PS00108">
    <property type="entry name" value="PROTEIN_KINASE_ST"/>
    <property type="match status" value="1"/>
</dbReference>
<dbReference type="FunFam" id="1.10.510.10:FF:000284">
    <property type="entry name" value="Putative receptor-like serine/threonine-protein kinase"/>
    <property type="match status" value="1"/>
</dbReference>
<dbReference type="PROSITE" id="PS00183">
    <property type="entry name" value="UBC_1"/>
    <property type="match status" value="1"/>
</dbReference>
<organism evidence="10 11">
    <name type="scientific">Arabidopsis thaliana</name>
    <name type="common">Mouse-ear cress</name>
    <dbReference type="NCBI Taxonomy" id="3702"/>
    <lineage>
        <taxon>Eukaryota</taxon>
        <taxon>Viridiplantae</taxon>
        <taxon>Streptophyta</taxon>
        <taxon>Embryophyta</taxon>
        <taxon>Tracheophyta</taxon>
        <taxon>Spermatophyta</taxon>
        <taxon>Magnoliopsida</taxon>
        <taxon>eudicotyledons</taxon>
        <taxon>Gunneridae</taxon>
        <taxon>Pentapetalae</taxon>
        <taxon>rosids</taxon>
        <taxon>malvids</taxon>
        <taxon>Brassicales</taxon>
        <taxon>Brassicaceae</taxon>
        <taxon>Camelineae</taxon>
        <taxon>Arabidopsis</taxon>
    </lineage>
</organism>
<dbReference type="SMART" id="SM00220">
    <property type="entry name" value="S_TKc"/>
    <property type="match status" value="1"/>
</dbReference>
<evidence type="ECO:0000256" key="1">
    <source>
        <dbReference type="ARBA" id="ARBA00022679"/>
    </source>
</evidence>
<dbReference type="GO" id="GO:0004672">
    <property type="term" value="F:protein kinase activity"/>
    <property type="evidence" value="ECO:0007669"/>
    <property type="project" value="InterPro"/>
</dbReference>
<evidence type="ECO:0000256" key="4">
    <source>
        <dbReference type="ARBA" id="ARBA00022840"/>
    </source>
</evidence>
<dbReference type="Pfam" id="PF00069">
    <property type="entry name" value="Pkinase"/>
    <property type="match status" value="1"/>
</dbReference>
<dbReference type="InterPro" id="IPR016135">
    <property type="entry name" value="UBQ-conjugating_enzyme/RWD"/>
</dbReference>
<evidence type="ECO:0000256" key="2">
    <source>
        <dbReference type="ARBA" id="ARBA00022741"/>
    </source>
</evidence>
<dbReference type="InterPro" id="IPR023313">
    <property type="entry name" value="UBQ-conjugating_AS"/>
</dbReference>
<dbReference type="Gene3D" id="3.10.110.10">
    <property type="entry name" value="Ubiquitin Conjugating Enzyme"/>
    <property type="match status" value="1"/>
</dbReference>
<dbReference type="SUPFAM" id="SSF63829">
    <property type="entry name" value="Calcium-dependent phosphotriesterase"/>
    <property type="match status" value="1"/>
</dbReference>
<dbReference type="Proteomes" id="UP000516314">
    <property type="component" value="Chromosome 2"/>
</dbReference>
<name>A0A7G2E8X0_ARATH</name>
<evidence type="ECO:0000259" key="8">
    <source>
        <dbReference type="PROSITE" id="PS50011"/>
    </source>
</evidence>
<dbReference type="FunFam" id="3.30.200.20:FF:000268">
    <property type="entry name" value="probable receptor-like serine/threonine-protein kinase At5g57670"/>
    <property type="match status" value="1"/>
</dbReference>
<dbReference type="CDD" id="cd23792">
    <property type="entry name" value="UBCc_UBE2D"/>
    <property type="match status" value="1"/>
</dbReference>
<dbReference type="InterPro" id="IPR000608">
    <property type="entry name" value="UBC"/>
</dbReference>
<dbReference type="SMART" id="SM00212">
    <property type="entry name" value="UBCc"/>
    <property type="match status" value="1"/>
</dbReference>
<dbReference type="GO" id="GO:0004842">
    <property type="term" value="F:ubiquitin-protein transferase activity"/>
    <property type="evidence" value="ECO:0007669"/>
    <property type="project" value="UniProtKB-ARBA"/>
</dbReference>
<dbReference type="Pfam" id="PF00179">
    <property type="entry name" value="UQ_con"/>
    <property type="match status" value="1"/>
</dbReference>
<evidence type="ECO:0000256" key="6">
    <source>
        <dbReference type="PROSITE-ProRule" id="PRU10133"/>
    </source>
</evidence>
<evidence type="ECO:0000259" key="9">
    <source>
        <dbReference type="PROSITE" id="PS50127"/>
    </source>
</evidence>
<dbReference type="InterPro" id="IPR046958">
    <property type="entry name" value="RBK1/2/STUNTED"/>
</dbReference>
<evidence type="ECO:0000256" key="7">
    <source>
        <dbReference type="SAM" id="MobiDB-lite"/>
    </source>
</evidence>
<dbReference type="InterPro" id="IPR011042">
    <property type="entry name" value="6-blade_b-propeller_TolB-like"/>
</dbReference>
<dbReference type="FunFam" id="3.10.110.10:FF:000001">
    <property type="entry name" value="Ubiquitin-conjugating enzyme 28, E2"/>
    <property type="match status" value="1"/>
</dbReference>
<gene>
    <name evidence="10" type="ORF">AT9943_LOCUS6893</name>
</gene>
<dbReference type="Gene3D" id="1.10.510.10">
    <property type="entry name" value="Transferase(Phosphotransferase) domain 1"/>
    <property type="match status" value="1"/>
</dbReference>
<keyword evidence="3" id="KW-0833">Ubl conjugation pathway</keyword>
<dbReference type="GO" id="GO:0006511">
    <property type="term" value="P:ubiquitin-dependent protein catabolic process"/>
    <property type="evidence" value="ECO:0007669"/>
    <property type="project" value="UniProtKB-ARBA"/>
</dbReference>
<evidence type="ECO:0000313" key="11">
    <source>
        <dbReference type="Proteomes" id="UP000516314"/>
    </source>
</evidence>
<reference evidence="10 11" key="1">
    <citation type="submission" date="2020-09" db="EMBL/GenBank/DDBJ databases">
        <authorList>
            <person name="Ashkenazy H."/>
        </authorList>
    </citation>
    <scope>NUCLEOTIDE SEQUENCE [LARGE SCALE GENOMIC DNA]</scope>
    <source>
        <strain evidence="11">cv. Cdm-0</strain>
    </source>
</reference>
<dbReference type="InterPro" id="IPR011009">
    <property type="entry name" value="Kinase-like_dom_sf"/>
</dbReference>
<dbReference type="CDD" id="cd00293">
    <property type="entry name" value="USP-like"/>
    <property type="match status" value="1"/>
</dbReference>
<keyword evidence="1" id="KW-0808">Transferase</keyword>
<dbReference type="SUPFAM" id="SSF52402">
    <property type="entry name" value="Adenine nucleotide alpha hydrolases-like"/>
    <property type="match status" value="1"/>
</dbReference>